<feature type="compositionally biased region" description="Acidic residues" evidence="1">
    <location>
        <begin position="189"/>
        <end position="208"/>
    </location>
</feature>
<gene>
    <name evidence="2" type="ORF">Q2T42_19780</name>
</gene>
<name>A0AA96WRB9_LEPBY</name>
<accession>A0AA96WRB9</accession>
<protein>
    <submittedName>
        <fullName evidence="2">GNAT family N-acetyltransferase</fullName>
    </submittedName>
</protein>
<feature type="region of interest" description="Disordered" evidence="1">
    <location>
        <begin position="182"/>
        <end position="208"/>
    </location>
</feature>
<proteinExistence type="predicted"/>
<dbReference type="RefSeq" id="WP_316426260.1">
    <property type="nucleotide sequence ID" value="NZ_CP130144.1"/>
</dbReference>
<dbReference type="SUPFAM" id="SSF55729">
    <property type="entry name" value="Acyl-CoA N-acyltransferases (Nat)"/>
    <property type="match status" value="1"/>
</dbReference>
<evidence type="ECO:0000256" key="1">
    <source>
        <dbReference type="SAM" id="MobiDB-lite"/>
    </source>
</evidence>
<organism evidence="2">
    <name type="scientific">Leptolyngbya boryana CZ1</name>
    <dbReference type="NCBI Taxonomy" id="3060204"/>
    <lineage>
        <taxon>Bacteria</taxon>
        <taxon>Bacillati</taxon>
        <taxon>Cyanobacteriota</taxon>
        <taxon>Cyanophyceae</taxon>
        <taxon>Leptolyngbyales</taxon>
        <taxon>Leptolyngbyaceae</taxon>
        <taxon>Leptolyngbya group</taxon>
        <taxon>Leptolyngbya</taxon>
    </lineage>
</organism>
<evidence type="ECO:0000313" key="2">
    <source>
        <dbReference type="EMBL" id="WNZ44073.1"/>
    </source>
</evidence>
<reference evidence="2" key="1">
    <citation type="journal article" date="2023" name="Plants (Basel)">
        <title>Genomic Analysis of Leptolyngbya boryana CZ1 Reveals Efficient Carbon Fixation Modules.</title>
        <authorList>
            <person name="Bai X."/>
            <person name="Wang H."/>
            <person name="Cheng W."/>
            <person name="Wang J."/>
            <person name="Ma M."/>
            <person name="Hu H."/>
            <person name="Song Z."/>
            <person name="Ma H."/>
            <person name="Fan Y."/>
            <person name="Du C."/>
            <person name="Xu J."/>
        </authorList>
    </citation>
    <scope>NUCLEOTIDE SEQUENCE</scope>
    <source>
        <strain evidence="2">CZ1</strain>
    </source>
</reference>
<dbReference type="InterPro" id="IPR016181">
    <property type="entry name" value="Acyl_CoA_acyltransferase"/>
</dbReference>
<dbReference type="EMBL" id="CP130144">
    <property type="protein sequence ID" value="WNZ44073.1"/>
    <property type="molecule type" value="Genomic_DNA"/>
</dbReference>
<sequence>MSEHEVEIFQVRNQKRVVARLCPMTADHLNTFEQDWKPLLMNSLEEDQYWEWRRKQQTYGSQLGAESYALEDQVQLQGLMLIQPLGYRSWVEPNRRIVYVHSLATAPWNRPTIQNPPAYRLVGSAMLEFARYRSRELGYGGLVGLHALPGAESFYRRMDMDEHGSDPEKEGLVYFEWYAPQPTSPDWRDEIDWEASESDEGSEDDIQD</sequence>
<reference evidence="2" key="2">
    <citation type="submission" date="2023-07" db="EMBL/GenBank/DDBJ databases">
        <authorList>
            <person name="Bai X.-H."/>
            <person name="Wang H.-H."/>
            <person name="Wang J."/>
            <person name="Ma M.-Y."/>
            <person name="Hu H.-H."/>
            <person name="Song Z.-L."/>
            <person name="Ma H.-G."/>
            <person name="Fan Y."/>
            <person name="Du C.-Y."/>
            <person name="Xu J.-C."/>
        </authorList>
    </citation>
    <scope>NUCLEOTIDE SEQUENCE</scope>
    <source>
        <strain evidence="2">CZ1</strain>
    </source>
</reference>
<dbReference type="AlphaFoldDB" id="A0AA96WRB9"/>